<keyword evidence="14 20" id="KW-0573">Peptidoglycan synthesis</keyword>
<comment type="similarity">
    <text evidence="5 20">Belongs to the MurB family.</text>
</comment>
<gene>
    <name evidence="20 22" type="primary">murB</name>
    <name evidence="22" type="ORF">GCM10025772_23690</name>
</gene>
<keyword evidence="17 20" id="KW-0961">Cell wall biogenesis/degradation</keyword>
<evidence type="ECO:0000256" key="5">
    <source>
        <dbReference type="ARBA" id="ARBA00010485"/>
    </source>
</evidence>
<dbReference type="PROSITE" id="PS51387">
    <property type="entry name" value="FAD_PCMH"/>
    <property type="match status" value="1"/>
</dbReference>
<dbReference type="InterPro" id="IPR006094">
    <property type="entry name" value="Oxid_FAD_bind_N"/>
</dbReference>
<keyword evidence="8 20" id="KW-0963">Cytoplasm</keyword>
<comment type="cofactor">
    <cofactor evidence="1 20">
        <name>FAD</name>
        <dbReference type="ChEBI" id="CHEBI:57692"/>
    </cofactor>
</comment>
<evidence type="ECO:0000256" key="16">
    <source>
        <dbReference type="ARBA" id="ARBA00023306"/>
    </source>
</evidence>
<dbReference type="Proteomes" id="UP001501600">
    <property type="component" value="Unassembled WGS sequence"/>
</dbReference>
<dbReference type="Gene3D" id="3.30.465.10">
    <property type="match status" value="1"/>
</dbReference>
<dbReference type="RefSeq" id="WP_345317285.1">
    <property type="nucleotide sequence ID" value="NZ_BAABLF010000020.1"/>
</dbReference>
<proteinExistence type="inferred from homology"/>
<sequence>MPTHSSPQFDLQPWHTFAVPSHSDEGIVVTDLMQLRSSMRAAKDREVPTLVLGGGSNVLFTEDFIGHVVFNRLMGRSLHRGEHECLLHLGAGENWDEVVQWSLAQGVGGLENLALIPGCVGAAPIQNIGAYGCEFADVCLYVDYLDLETMEVVRLDAKQCEFDYRTSIFKRELAGRSVIIAVGLALATRWQPLLGYGPLKSLAQRSDLSPLDVYKAVVQIRQSKLPDPKQLGNAGSFFKNPVISQEQFAQIQEMHPDLPGYPDRPGWIKVPAGWLIDQAGLKGCRRGKAAVHDDQALVLVNTGGATAEEILSLARHVVAEVENHYGITLDPEVRIYDKYGELCW</sequence>
<dbReference type="Gene3D" id="3.30.43.10">
    <property type="entry name" value="Uridine Diphospho-n-acetylenolpyruvylglucosamine Reductase, domain 2"/>
    <property type="match status" value="1"/>
</dbReference>
<dbReference type="InterPro" id="IPR016166">
    <property type="entry name" value="FAD-bd_PCMH"/>
</dbReference>
<keyword evidence="9 20" id="KW-0132">Cell division</keyword>
<accession>A0ABP9S9P4</accession>
<comment type="subcellular location">
    <subcellularLocation>
        <location evidence="3 20">Cytoplasm</location>
    </subcellularLocation>
</comment>
<evidence type="ECO:0000256" key="1">
    <source>
        <dbReference type="ARBA" id="ARBA00001974"/>
    </source>
</evidence>
<evidence type="ECO:0000256" key="14">
    <source>
        <dbReference type="ARBA" id="ARBA00022984"/>
    </source>
</evidence>
<comment type="function">
    <text evidence="2 20">Cell wall formation.</text>
</comment>
<reference evidence="23" key="1">
    <citation type="journal article" date="2019" name="Int. J. Syst. Evol. Microbiol.">
        <title>The Global Catalogue of Microorganisms (GCM) 10K type strain sequencing project: providing services to taxonomists for standard genome sequencing and annotation.</title>
        <authorList>
            <consortium name="The Broad Institute Genomics Platform"/>
            <consortium name="The Broad Institute Genome Sequencing Center for Infectious Disease"/>
            <person name="Wu L."/>
            <person name="Ma J."/>
        </authorList>
    </citation>
    <scope>NUCLEOTIDE SEQUENCE [LARGE SCALE GENOMIC DNA]</scope>
    <source>
        <strain evidence="23">JCM 18720</strain>
    </source>
</reference>
<dbReference type="PANTHER" id="PTHR21071">
    <property type="entry name" value="UDP-N-ACETYLENOLPYRUVOYLGLUCOSAMINE REDUCTASE"/>
    <property type="match status" value="1"/>
</dbReference>
<keyword evidence="11 20" id="KW-0274">FAD</keyword>
<feature type="domain" description="FAD-binding PCMH-type" evidence="21">
    <location>
        <begin position="19"/>
        <end position="189"/>
    </location>
</feature>
<evidence type="ECO:0000256" key="6">
    <source>
        <dbReference type="ARBA" id="ARBA00012518"/>
    </source>
</evidence>
<evidence type="ECO:0000256" key="19">
    <source>
        <dbReference type="ARBA" id="ARBA00048914"/>
    </source>
</evidence>
<keyword evidence="15 20" id="KW-0560">Oxidoreductase</keyword>
<dbReference type="SUPFAM" id="SSF56176">
    <property type="entry name" value="FAD-binding/transporter-associated domain-like"/>
    <property type="match status" value="1"/>
</dbReference>
<dbReference type="EC" id="1.3.1.98" evidence="6 20"/>
<dbReference type="Pfam" id="PF02873">
    <property type="entry name" value="MurB_C"/>
    <property type="match status" value="1"/>
</dbReference>
<evidence type="ECO:0000259" key="21">
    <source>
        <dbReference type="PROSITE" id="PS51387"/>
    </source>
</evidence>
<dbReference type="SUPFAM" id="SSF56194">
    <property type="entry name" value="Uridine diphospho-N-Acetylenolpyruvylglucosamine reductase, MurB, C-terminal domain"/>
    <property type="match status" value="1"/>
</dbReference>
<keyword evidence="10 20" id="KW-0285">Flavoprotein</keyword>
<comment type="catalytic activity">
    <reaction evidence="19 20">
        <text>UDP-N-acetyl-alpha-D-muramate + NADP(+) = UDP-N-acetyl-3-O-(1-carboxyvinyl)-alpha-D-glucosamine + NADPH + H(+)</text>
        <dbReference type="Rhea" id="RHEA:12248"/>
        <dbReference type="ChEBI" id="CHEBI:15378"/>
        <dbReference type="ChEBI" id="CHEBI:57783"/>
        <dbReference type="ChEBI" id="CHEBI:58349"/>
        <dbReference type="ChEBI" id="CHEBI:68483"/>
        <dbReference type="ChEBI" id="CHEBI:70757"/>
        <dbReference type="EC" id="1.3.1.98"/>
    </reaction>
</comment>
<comment type="caution">
    <text evidence="22">The sequence shown here is derived from an EMBL/GenBank/DDBJ whole genome shotgun (WGS) entry which is preliminary data.</text>
</comment>
<dbReference type="InterPro" id="IPR016169">
    <property type="entry name" value="FAD-bd_PCMH_sub2"/>
</dbReference>
<evidence type="ECO:0000256" key="4">
    <source>
        <dbReference type="ARBA" id="ARBA00004752"/>
    </source>
</evidence>
<feature type="active site" description="Proton donor" evidence="20">
    <location>
        <position position="236"/>
    </location>
</feature>
<evidence type="ECO:0000256" key="9">
    <source>
        <dbReference type="ARBA" id="ARBA00022618"/>
    </source>
</evidence>
<evidence type="ECO:0000256" key="12">
    <source>
        <dbReference type="ARBA" id="ARBA00022857"/>
    </source>
</evidence>
<evidence type="ECO:0000256" key="2">
    <source>
        <dbReference type="ARBA" id="ARBA00003921"/>
    </source>
</evidence>
<evidence type="ECO:0000256" key="15">
    <source>
        <dbReference type="ARBA" id="ARBA00023002"/>
    </source>
</evidence>
<evidence type="ECO:0000256" key="7">
    <source>
        <dbReference type="ARBA" id="ARBA00015188"/>
    </source>
</evidence>
<dbReference type="NCBIfam" id="TIGR00179">
    <property type="entry name" value="murB"/>
    <property type="match status" value="1"/>
</dbReference>
<dbReference type="Gene3D" id="3.90.78.10">
    <property type="entry name" value="UDP-N-acetylenolpyruvoylglucosamine reductase, C-terminal domain"/>
    <property type="match status" value="1"/>
</dbReference>
<dbReference type="Pfam" id="PF01565">
    <property type="entry name" value="FAD_binding_4"/>
    <property type="match status" value="1"/>
</dbReference>
<keyword evidence="16 20" id="KW-0131">Cell cycle</keyword>
<evidence type="ECO:0000313" key="22">
    <source>
        <dbReference type="EMBL" id="GAA5193168.1"/>
    </source>
</evidence>
<dbReference type="InterPro" id="IPR016167">
    <property type="entry name" value="FAD-bd_PCMH_sub1"/>
</dbReference>
<organism evidence="22 23">
    <name type="scientific">Ferrimonas gelatinilytica</name>
    <dbReference type="NCBI Taxonomy" id="1255257"/>
    <lineage>
        <taxon>Bacteria</taxon>
        <taxon>Pseudomonadati</taxon>
        <taxon>Pseudomonadota</taxon>
        <taxon>Gammaproteobacteria</taxon>
        <taxon>Alteromonadales</taxon>
        <taxon>Ferrimonadaceae</taxon>
        <taxon>Ferrimonas</taxon>
    </lineage>
</organism>
<evidence type="ECO:0000256" key="20">
    <source>
        <dbReference type="HAMAP-Rule" id="MF_00037"/>
    </source>
</evidence>
<dbReference type="InterPro" id="IPR011601">
    <property type="entry name" value="MurB_C"/>
</dbReference>
<evidence type="ECO:0000256" key="18">
    <source>
        <dbReference type="ARBA" id="ARBA00031026"/>
    </source>
</evidence>
<feature type="active site" evidence="20">
    <location>
        <position position="165"/>
    </location>
</feature>
<name>A0ABP9S9P4_9GAMM</name>
<protein>
    <recommendedName>
        <fullName evidence="7 20">UDP-N-acetylenolpyruvoylglucosamine reductase</fullName>
        <ecNumber evidence="6 20">1.3.1.98</ecNumber>
    </recommendedName>
    <alternativeName>
        <fullName evidence="18 20">UDP-N-acetylmuramate dehydrogenase</fullName>
    </alternativeName>
</protein>
<evidence type="ECO:0000313" key="23">
    <source>
        <dbReference type="Proteomes" id="UP001501600"/>
    </source>
</evidence>
<evidence type="ECO:0000256" key="10">
    <source>
        <dbReference type="ARBA" id="ARBA00022630"/>
    </source>
</evidence>
<evidence type="ECO:0000256" key="13">
    <source>
        <dbReference type="ARBA" id="ARBA00022960"/>
    </source>
</evidence>
<dbReference type="HAMAP" id="MF_00037">
    <property type="entry name" value="MurB"/>
    <property type="match status" value="1"/>
</dbReference>
<dbReference type="NCBIfam" id="NF000755">
    <property type="entry name" value="PRK00046.1"/>
    <property type="match status" value="1"/>
</dbReference>
<keyword evidence="13 20" id="KW-0133">Cell shape</keyword>
<keyword evidence="23" id="KW-1185">Reference proteome</keyword>
<evidence type="ECO:0000256" key="17">
    <source>
        <dbReference type="ARBA" id="ARBA00023316"/>
    </source>
</evidence>
<dbReference type="InterPro" id="IPR036318">
    <property type="entry name" value="FAD-bd_PCMH-like_sf"/>
</dbReference>
<keyword evidence="12 20" id="KW-0521">NADP</keyword>
<evidence type="ECO:0000256" key="8">
    <source>
        <dbReference type="ARBA" id="ARBA00022490"/>
    </source>
</evidence>
<dbReference type="PANTHER" id="PTHR21071:SF4">
    <property type="entry name" value="UDP-N-ACETYLENOLPYRUVOYLGLUCOSAMINE REDUCTASE"/>
    <property type="match status" value="1"/>
</dbReference>
<comment type="pathway">
    <text evidence="4 20">Cell wall biogenesis; peptidoglycan biosynthesis.</text>
</comment>
<dbReference type="InterPro" id="IPR036635">
    <property type="entry name" value="MurB_C_sf"/>
</dbReference>
<feature type="active site" evidence="20">
    <location>
        <position position="332"/>
    </location>
</feature>
<evidence type="ECO:0000256" key="3">
    <source>
        <dbReference type="ARBA" id="ARBA00004496"/>
    </source>
</evidence>
<evidence type="ECO:0000256" key="11">
    <source>
        <dbReference type="ARBA" id="ARBA00022827"/>
    </source>
</evidence>
<dbReference type="NCBIfam" id="NF010478">
    <property type="entry name" value="PRK13903.1"/>
    <property type="match status" value="1"/>
</dbReference>
<dbReference type="InterPro" id="IPR003170">
    <property type="entry name" value="MurB"/>
</dbReference>
<dbReference type="EMBL" id="BAABLF010000020">
    <property type="protein sequence ID" value="GAA5193168.1"/>
    <property type="molecule type" value="Genomic_DNA"/>
</dbReference>